<gene>
    <name evidence="2" type="ORF">CK203_052466</name>
    <name evidence="1" type="ORF">CK203_109722</name>
</gene>
<evidence type="ECO:0000313" key="2">
    <source>
        <dbReference type="EMBL" id="RVW82090.1"/>
    </source>
</evidence>
<dbReference type="EMBL" id="QGNW01002627">
    <property type="protein sequence ID" value="RVW14177.1"/>
    <property type="molecule type" value="Genomic_DNA"/>
</dbReference>
<dbReference type="EMBL" id="QGNW01000244">
    <property type="protein sequence ID" value="RVW82090.1"/>
    <property type="molecule type" value="Genomic_DNA"/>
</dbReference>
<evidence type="ECO:0008006" key="4">
    <source>
        <dbReference type="Google" id="ProtNLM"/>
    </source>
</evidence>
<reference evidence="1 3" key="1">
    <citation type="journal article" date="2018" name="PLoS Genet.">
        <title>Population sequencing reveals clonal diversity and ancestral inbreeding in the grapevine cultivar Chardonnay.</title>
        <authorList>
            <person name="Roach M.J."/>
            <person name="Johnson D.L."/>
            <person name="Bohlmann J."/>
            <person name="van Vuuren H.J."/>
            <person name="Jones S.J."/>
            <person name="Pretorius I.S."/>
            <person name="Schmidt S.A."/>
            <person name="Borneman A.R."/>
        </authorList>
    </citation>
    <scope>NUCLEOTIDE SEQUENCE [LARGE SCALE GENOMIC DNA]</scope>
    <source>
        <strain evidence="3">cv. Chardonnay</strain>
        <strain evidence="1">I10V1</strain>
        <tissue evidence="1">Leaf</tissue>
    </source>
</reference>
<dbReference type="AlphaFoldDB" id="A0A438BT92"/>
<evidence type="ECO:0000313" key="1">
    <source>
        <dbReference type="EMBL" id="RVW14177.1"/>
    </source>
</evidence>
<organism evidence="1 3">
    <name type="scientific">Vitis vinifera</name>
    <name type="common">Grape</name>
    <dbReference type="NCBI Taxonomy" id="29760"/>
    <lineage>
        <taxon>Eukaryota</taxon>
        <taxon>Viridiplantae</taxon>
        <taxon>Streptophyta</taxon>
        <taxon>Embryophyta</taxon>
        <taxon>Tracheophyta</taxon>
        <taxon>Spermatophyta</taxon>
        <taxon>Magnoliopsida</taxon>
        <taxon>eudicotyledons</taxon>
        <taxon>Gunneridae</taxon>
        <taxon>Pentapetalae</taxon>
        <taxon>rosids</taxon>
        <taxon>Vitales</taxon>
        <taxon>Vitaceae</taxon>
        <taxon>Viteae</taxon>
        <taxon>Vitis</taxon>
    </lineage>
</organism>
<protein>
    <recommendedName>
        <fullName evidence="4">Retrovirus-related Pol polyprotein from transposon TNT 1-94</fullName>
    </recommendedName>
</protein>
<name>A0A438BT92_VITVI</name>
<evidence type="ECO:0000313" key="3">
    <source>
        <dbReference type="Proteomes" id="UP000288805"/>
    </source>
</evidence>
<sequence>MSLATTYEIIFSFQEMFGDRSRLARQVVFKTIINTEIIEQTPMRDHMIHMIKLLNEIEILGVEIDGEIEVNMILDALMDSFK</sequence>
<proteinExistence type="predicted"/>
<comment type="caution">
    <text evidence="1">The sequence shown here is derived from an EMBL/GenBank/DDBJ whole genome shotgun (WGS) entry which is preliminary data.</text>
</comment>
<accession>A0A438BT92</accession>
<dbReference type="Proteomes" id="UP000288805">
    <property type="component" value="Unassembled WGS sequence"/>
</dbReference>